<keyword evidence="1" id="KW-1133">Transmembrane helix</keyword>
<keyword evidence="1" id="KW-0812">Transmembrane</keyword>
<dbReference type="EMBL" id="AQFW01000004">
    <property type="protein sequence ID" value="EMZ41450.1"/>
    <property type="molecule type" value="Genomic_DNA"/>
</dbReference>
<evidence type="ECO:0000256" key="1">
    <source>
        <dbReference type="SAM" id="Phobius"/>
    </source>
</evidence>
<sequence length="30" mass="3446">MRKEDLSEICVAFLLFGSFIFLFYSLSLVG</sequence>
<comment type="caution">
    <text evidence="2">The sequence shown here is derived from an EMBL/GenBank/DDBJ whole genome shotgun (WGS) entry which is preliminary data.</text>
</comment>
<dbReference type="AlphaFoldDB" id="N2BSJ4"/>
<keyword evidence="1" id="KW-0472">Membrane</keyword>
<proteinExistence type="predicted"/>
<organism evidence="2 3">
    <name type="scientific">Helicobacter bilis WiWa</name>
    <dbReference type="NCBI Taxonomy" id="1235804"/>
    <lineage>
        <taxon>Bacteria</taxon>
        <taxon>Pseudomonadati</taxon>
        <taxon>Campylobacterota</taxon>
        <taxon>Epsilonproteobacteria</taxon>
        <taxon>Campylobacterales</taxon>
        <taxon>Helicobacteraceae</taxon>
        <taxon>Helicobacter</taxon>
    </lineage>
</organism>
<dbReference type="Proteomes" id="UP000012527">
    <property type="component" value="Unassembled WGS sequence"/>
</dbReference>
<dbReference type="HOGENOM" id="CLU_3403910_0_0_7"/>
<protein>
    <submittedName>
        <fullName evidence="2">Uncharacterized protein</fullName>
    </submittedName>
</protein>
<gene>
    <name evidence="2" type="ORF">C826_00470</name>
</gene>
<name>N2BSJ4_9HELI</name>
<reference evidence="2 3" key="1">
    <citation type="submission" date="2013-02" db="EMBL/GenBank/DDBJ databases">
        <title>The Genome Sequence of Helicobacter bilis WiWa.</title>
        <authorList>
            <consortium name="The Broad Institute Genome Sequencing Platform"/>
            <person name="Ward D."/>
            <person name="Overstreet A.-M.C."/>
            <person name="Ramer-Tait A.E."/>
            <person name="Phillips G.J."/>
            <person name="Wannemuehler M.J."/>
            <person name="Walker B."/>
            <person name="Young S.K."/>
            <person name="Zeng Q."/>
            <person name="Gargeya S."/>
            <person name="Fitzgerald M."/>
            <person name="Haas B."/>
            <person name="Abouelleil A."/>
            <person name="Alvarado L."/>
            <person name="Arachchi H.M."/>
            <person name="Berlin A.M."/>
            <person name="Chapman S.B."/>
            <person name="Dewar J."/>
            <person name="Goldberg J."/>
            <person name="Griggs A."/>
            <person name="Gujja S."/>
            <person name="Hansen M."/>
            <person name="Howarth C."/>
            <person name="Imamovic A."/>
            <person name="Larimer J."/>
            <person name="McCowan C."/>
            <person name="Murphy C."/>
            <person name="Neiman D."/>
            <person name="Pearson M."/>
            <person name="Priest M."/>
            <person name="Roberts A."/>
            <person name="Saif S."/>
            <person name="Shea T."/>
            <person name="Sisk P."/>
            <person name="Sykes S."/>
            <person name="Wortman J."/>
            <person name="Nusbaum C."/>
            <person name="Birren B."/>
        </authorList>
    </citation>
    <scope>NUCLEOTIDE SEQUENCE [LARGE SCALE GENOMIC DNA]</scope>
    <source>
        <strain evidence="2 3">WiWa</strain>
    </source>
</reference>
<accession>N2BSJ4</accession>
<feature type="transmembrane region" description="Helical" evidence="1">
    <location>
        <begin position="9"/>
        <end position="29"/>
    </location>
</feature>
<evidence type="ECO:0000313" key="3">
    <source>
        <dbReference type="Proteomes" id="UP000012527"/>
    </source>
</evidence>
<evidence type="ECO:0000313" key="2">
    <source>
        <dbReference type="EMBL" id="EMZ41450.1"/>
    </source>
</evidence>